<organism evidence="8 9">
    <name type="scientific">Microterricola viridarii</name>
    <dbReference type="NCBI Taxonomy" id="412690"/>
    <lineage>
        <taxon>Bacteria</taxon>
        <taxon>Bacillati</taxon>
        <taxon>Actinomycetota</taxon>
        <taxon>Actinomycetes</taxon>
        <taxon>Micrococcales</taxon>
        <taxon>Microbacteriaceae</taxon>
        <taxon>Microterricola</taxon>
    </lineage>
</organism>
<name>A0A0Y0NKT7_9MICO</name>
<gene>
    <name evidence="8" type="ORF">AWU67_09405</name>
</gene>
<keyword evidence="3 6" id="KW-0812">Transmembrane</keyword>
<reference evidence="9" key="2">
    <citation type="submission" date="2016-01" db="EMBL/GenBank/DDBJ databases">
        <title>First complete genome sequence of a species in the genus Microterricola, an extremophilic cold active enzyme producing strain ERGS5:02 isolated from Sikkim Himalaya.</title>
        <authorList>
            <person name="Kumar R."/>
            <person name="Singh D."/>
            <person name="Swarnkar M.K."/>
        </authorList>
    </citation>
    <scope>NUCLEOTIDE SEQUENCE [LARGE SCALE GENOMIC DNA]</scope>
    <source>
        <strain evidence="9">ERGS5:02</strain>
    </source>
</reference>
<evidence type="ECO:0000256" key="1">
    <source>
        <dbReference type="ARBA" id="ARBA00004651"/>
    </source>
</evidence>
<dbReference type="KEGG" id="mvd:AWU67_09405"/>
<dbReference type="InterPro" id="IPR027379">
    <property type="entry name" value="CLS_N"/>
</dbReference>
<evidence type="ECO:0000313" key="9">
    <source>
        <dbReference type="Proteomes" id="UP000058305"/>
    </source>
</evidence>
<keyword evidence="5 6" id="KW-0472">Membrane</keyword>
<dbReference type="GO" id="GO:0005886">
    <property type="term" value="C:plasma membrane"/>
    <property type="evidence" value="ECO:0007669"/>
    <property type="project" value="UniProtKB-SubCell"/>
</dbReference>
<dbReference type="Pfam" id="PF13396">
    <property type="entry name" value="PLDc_N"/>
    <property type="match status" value="1"/>
</dbReference>
<sequence>MQKQRWADMSTGRRAGAIIAGAVQIALAVTAWVDLAKRPAERVNGPKGLWAGIIAINFIGPISYFVGGRRSSD</sequence>
<feature type="transmembrane region" description="Helical" evidence="6">
    <location>
        <begin position="12"/>
        <end position="33"/>
    </location>
</feature>
<evidence type="ECO:0000256" key="4">
    <source>
        <dbReference type="ARBA" id="ARBA00022989"/>
    </source>
</evidence>
<evidence type="ECO:0000259" key="7">
    <source>
        <dbReference type="Pfam" id="PF13396"/>
    </source>
</evidence>
<feature type="domain" description="Cardiolipin synthase N-terminal" evidence="7">
    <location>
        <begin position="26"/>
        <end position="69"/>
    </location>
</feature>
<comment type="subcellular location">
    <subcellularLocation>
        <location evidence="1">Cell membrane</location>
        <topology evidence="1">Multi-pass membrane protein</topology>
    </subcellularLocation>
</comment>
<proteinExistence type="predicted"/>
<keyword evidence="4 6" id="KW-1133">Transmembrane helix</keyword>
<reference evidence="8 9" key="1">
    <citation type="journal article" date="2016" name="J. Biotechnol.">
        <title>First complete genome sequence of a species in the genus Microterricola, an extremophilic cold active enzyme producing bacterial strain ERGS5:02 isolated from Sikkim Himalaya.</title>
        <authorList>
            <person name="Himanshu"/>
            <person name="Swarnkar M.K."/>
            <person name="Singh D."/>
            <person name="Kumar R."/>
        </authorList>
    </citation>
    <scope>NUCLEOTIDE SEQUENCE [LARGE SCALE GENOMIC DNA]</scope>
    <source>
        <strain evidence="8 9">ERGS5:02</strain>
    </source>
</reference>
<evidence type="ECO:0000256" key="2">
    <source>
        <dbReference type="ARBA" id="ARBA00022475"/>
    </source>
</evidence>
<evidence type="ECO:0000256" key="3">
    <source>
        <dbReference type="ARBA" id="ARBA00022692"/>
    </source>
</evidence>
<keyword evidence="9" id="KW-1185">Reference proteome</keyword>
<dbReference type="EMBL" id="CP014145">
    <property type="protein sequence ID" value="AMB60460.1"/>
    <property type="molecule type" value="Genomic_DNA"/>
</dbReference>
<evidence type="ECO:0000256" key="5">
    <source>
        <dbReference type="ARBA" id="ARBA00023136"/>
    </source>
</evidence>
<dbReference type="OrthoDB" id="5125307at2"/>
<evidence type="ECO:0000256" key="6">
    <source>
        <dbReference type="SAM" id="Phobius"/>
    </source>
</evidence>
<protein>
    <recommendedName>
        <fullName evidence="7">Cardiolipin synthase N-terminal domain-containing protein</fullName>
    </recommendedName>
</protein>
<feature type="transmembrane region" description="Helical" evidence="6">
    <location>
        <begin position="48"/>
        <end position="67"/>
    </location>
</feature>
<accession>A0A0Y0NKT7</accession>
<keyword evidence="2" id="KW-1003">Cell membrane</keyword>
<dbReference type="AlphaFoldDB" id="A0A0Y0NKT7"/>
<dbReference type="Proteomes" id="UP000058305">
    <property type="component" value="Chromosome"/>
</dbReference>
<evidence type="ECO:0000313" key="8">
    <source>
        <dbReference type="EMBL" id="AMB60460.1"/>
    </source>
</evidence>